<evidence type="ECO:0000256" key="11">
    <source>
        <dbReference type="ARBA" id="ARBA00031071"/>
    </source>
</evidence>
<organism evidence="15">
    <name type="scientific">Daphnia magna</name>
    <dbReference type="NCBI Taxonomy" id="35525"/>
    <lineage>
        <taxon>Eukaryota</taxon>
        <taxon>Metazoa</taxon>
        <taxon>Ecdysozoa</taxon>
        <taxon>Arthropoda</taxon>
        <taxon>Crustacea</taxon>
        <taxon>Branchiopoda</taxon>
        <taxon>Diplostraca</taxon>
        <taxon>Cladocera</taxon>
        <taxon>Anomopoda</taxon>
        <taxon>Daphniidae</taxon>
        <taxon>Daphnia</taxon>
    </lineage>
</organism>
<evidence type="ECO:0000256" key="13">
    <source>
        <dbReference type="SAM" id="Phobius"/>
    </source>
</evidence>
<dbReference type="EMBL" id="GDIQ01043775">
    <property type="protein sequence ID" value="JAN50962.1"/>
    <property type="molecule type" value="Transcribed_RNA"/>
</dbReference>
<accession>A0A0P6GLD6</accession>
<evidence type="ECO:0000256" key="7">
    <source>
        <dbReference type="ARBA" id="ARBA00022989"/>
    </source>
</evidence>
<feature type="signal peptide" evidence="14">
    <location>
        <begin position="1"/>
        <end position="35"/>
    </location>
</feature>
<protein>
    <recommendedName>
        <fullName evidence="3">Translocon-associated protein subunit alpha</fullName>
    </recommendedName>
    <alternativeName>
        <fullName evidence="11">Signal sequence receptor subunit alpha</fullName>
    </alternativeName>
</protein>
<feature type="compositionally biased region" description="Basic residues" evidence="12">
    <location>
        <begin position="279"/>
        <end position="290"/>
    </location>
</feature>
<dbReference type="PANTHER" id="PTHR12924">
    <property type="entry name" value="TRANSLOCON-ASSOCIATED PROTEIN, ALPHA SUBUNIT"/>
    <property type="match status" value="1"/>
</dbReference>
<keyword evidence="5 14" id="KW-0732">Signal</keyword>
<feature type="compositionally biased region" description="Acidic residues" evidence="12">
    <location>
        <begin position="37"/>
        <end position="51"/>
    </location>
</feature>
<feature type="region of interest" description="Disordered" evidence="12">
    <location>
        <begin position="235"/>
        <end position="296"/>
    </location>
</feature>
<feature type="transmembrane region" description="Helical" evidence="13">
    <location>
        <begin position="209"/>
        <end position="226"/>
    </location>
</feature>
<evidence type="ECO:0000256" key="12">
    <source>
        <dbReference type="SAM" id="MobiDB-lite"/>
    </source>
</evidence>
<evidence type="ECO:0000256" key="6">
    <source>
        <dbReference type="ARBA" id="ARBA00022824"/>
    </source>
</evidence>
<evidence type="ECO:0000256" key="8">
    <source>
        <dbReference type="ARBA" id="ARBA00023136"/>
    </source>
</evidence>
<comment type="function">
    <text evidence="9">TRAP proteins are part of a complex whose function is to bind calcium to the ER membrane and thereby regulate the retention of ER resident proteins. May be involved in the recycling of the translocation apparatus after completion of the translocation process or may function as a membrane-bound chaperone facilitating folding of translocated proteins.</text>
</comment>
<keyword evidence="4 13" id="KW-0812">Transmembrane</keyword>
<dbReference type="Pfam" id="PF03896">
    <property type="entry name" value="TRAP_alpha"/>
    <property type="match status" value="1"/>
</dbReference>
<evidence type="ECO:0000256" key="9">
    <source>
        <dbReference type="ARBA" id="ARBA00025620"/>
    </source>
</evidence>
<dbReference type="AlphaFoldDB" id="A0A0P6GLD6"/>
<comment type="subcellular location">
    <subcellularLocation>
        <location evidence="1">Endoplasmic reticulum membrane</location>
        <topology evidence="1">Single-pass type I membrane protein</topology>
    </subcellularLocation>
</comment>
<dbReference type="OrthoDB" id="1926781at2759"/>
<feature type="region of interest" description="Disordered" evidence="12">
    <location>
        <begin position="37"/>
        <end position="77"/>
    </location>
</feature>
<evidence type="ECO:0000256" key="10">
    <source>
        <dbReference type="ARBA" id="ARBA00025854"/>
    </source>
</evidence>
<sequence length="296" mass="32155">MCWKVGRLSRTWILLISLALLATLVPTGRSPFAYAEEDELDNDDDIADSTADEASVAEEGSRTDDEDSDDGKLSASPDAETTILFTKPAGAASSELPAGQIAEFLVGFTNKGNQDMVIETVEAAFHYPMDHTFVIQNFSAIQYFKVVKPQQQATVAYSFIPAEPFAGRPFGLSINLAYRNNEGRVFSEAVFNETINIVEVDEGLDGETFFLYLFLAAGVVLMLVLGQQALASMGKRRGGGSRLETGTARNTGSVSDDGIDYDWLPQSTIKELNKSPKSSPRRSPRLRKTKAGSSSD</sequence>
<dbReference type="GO" id="GO:0005789">
    <property type="term" value="C:endoplasmic reticulum membrane"/>
    <property type="evidence" value="ECO:0007669"/>
    <property type="project" value="UniProtKB-SubCell"/>
</dbReference>
<evidence type="ECO:0000256" key="14">
    <source>
        <dbReference type="SAM" id="SignalP"/>
    </source>
</evidence>
<keyword evidence="6" id="KW-0256">Endoplasmic reticulum</keyword>
<dbReference type="InterPro" id="IPR005595">
    <property type="entry name" value="TRAP_alpha"/>
</dbReference>
<feature type="chain" id="PRO_5013463421" description="Translocon-associated protein subunit alpha" evidence="14">
    <location>
        <begin position="36"/>
        <end position="296"/>
    </location>
</feature>
<comment type="subunit">
    <text evidence="10">Heterotetramer of TRAP-alpha, TRAP-beta, TRAP-delta and TRAP-gamma. Interacts with palmitoylated calnexin (CALX), the interaction is required for efficient folding of glycosylated proteins.</text>
</comment>
<evidence type="ECO:0000256" key="1">
    <source>
        <dbReference type="ARBA" id="ARBA00004115"/>
    </source>
</evidence>
<dbReference type="PANTHER" id="PTHR12924:SF0">
    <property type="entry name" value="TRANSLOCON-ASSOCIATED PROTEIN SUBUNIT ALPHA"/>
    <property type="match status" value="1"/>
</dbReference>
<evidence type="ECO:0000256" key="3">
    <source>
        <dbReference type="ARBA" id="ARBA00020280"/>
    </source>
</evidence>
<keyword evidence="7 13" id="KW-1133">Transmembrane helix</keyword>
<evidence type="ECO:0000313" key="15">
    <source>
        <dbReference type="EMBL" id="JAN50962.1"/>
    </source>
</evidence>
<name>A0A0P6GLD6_9CRUS</name>
<comment type="similarity">
    <text evidence="2">Belongs to the TRAP-alpha family.</text>
</comment>
<evidence type="ECO:0000256" key="2">
    <source>
        <dbReference type="ARBA" id="ARBA00006776"/>
    </source>
</evidence>
<evidence type="ECO:0000256" key="5">
    <source>
        <dbReference type="ARBA" id="ARBA00022729"/>
    </source>
</evidence>
<keyword evidence="8 13" id="KW-0472">Membrane</keyword>
<evidence type="ECO:0000256" key="4">
    <source>
        <dbReference type="ARBA" id="ARBA00022692"/>
    </source>
</evidence>
<reference evidence="15" key="1">
    <citation type="submission" date="2015-10" db="EMBL/GenBank/DDBJ databases">
        <title>EvidentialGene: Evidence-directed Construction of Complete mRNA Transcriptomes without Genomes.</title>
        <authorList>
            <person name="Gilbert D.G."/>
        </authorList>
    </citation>
    <scope>NUCLEOTIDE SEQUENCE</scope>
</reference>
<proteinExistence type="inferred from homology"/>